<evidence type="ECO:0000313" key="1">
    <source>
        <dbReference type="EMBL" id="KAK1858776.1"/>
    </source>
</evidence>
<dbReference type="EMBL" id="CM020618">
    <property type="protein sequence ID" value="KAK1858776.1"/>
    <property type="molecule type" value="Genomic_DNA"/>
</dbReference>
<gene>
    <name evidence="1" type="ORF">I4F81_001376</name>
</gene>
<organism evidence="1 2">
    <name type="scientific">Pyropia yezoensis</name>
    <name type="common">Susabi-nori</name>
    <name type="synonym">Porphyra yezoensis</name>
    <dbReference type="NCBI Taxonomy" id="2788"/>
    <lineage>
        <taxon>Eukaryota</taxon>
        <taxon>Rhodophyta</taxon>
        <taxon>Bangiophyceae</taxon>
        <taxon>Bangiales</taxon>
        <taxon>Bangiaceae</taxon>
        <taxon>Pyropia</taxon>
    </lineage>
</organism>
<comment type="caution">
    <text evidence="1">The sequence shown here is derived from an EMBL/GenBank/DDBJ whole genome shotgun (WGS) entry which is preliminary data.</text>
</comment>
<proteinExistence type="predicted"/>
<dbReference type="Proteomes" id="UP000798662">
    <property type="component" value="Chromosome 1"/>
</dbReference>
<sequence>MSLRKSSRYSLRRRRLLALTCGPATTFLPCRPPSLTEVSYDARQCCVLLRLLLLSHFYEPLLWLVLICRHAPGTDGGCWLWSLYSCHPFYRSGMENPCLTFVTPTLLAGDRSLVSVVAHEIAHSWSGNLVTSASWTHFWLNEGFTVFLERRIIESLHGSGVAGLSTYAGRQALGDYVSSVGESHAYTALEPVLVDDTDPDDAFSVVPYERGYNFLLHLRQLLTPGDDPAPFDAFLRYYFSRFARRSITSDDLRQALAQYFPDSAATLAAVDWQAWLKAPGGLPSTVSVDESLLHQAHALATAWVATTKSVDRVAAATAAAVAAAATEGLAGWPAAQLCAFLQHIGALTSTTRGGTPLDSSVVSALDTAGHFNDCRNSEVRALWLRVALAAHYDPAVANAKLFLTSQGRMKFVRPLYRLLASVYPGGGMARALFEEHRDRLHSIAAKMIEKDFADQSAVGAVA</sequence>
<evidence type="ECO:0000313" key="2">
    <source>
        <dbReference type="Proteomes" id="UP000798662"/>
    </source>
</evidence>
<keyword evidence="2" id="KW-1185">Reference proteome</keyword>
<reference evidence="1" key="1">
    <citation type="submission" date="2019-11" db="EMBL/GenBank/DDBJ databases">
        <title>Nori genome reveals adaptations in red seaweeds to the harsh intertidal environment.</title>
        <authorList>
            <person name="Wang D."/>
            <person name="Mao Y."/>
        </authorList>
    </citation>
    <scope>NUCLEOTIDE SEQUENCE</scope>
    <source>
        <tissue evidence="1">Gametophyte</tissue>
    </source>
</reference>
<protein>
    <submittedName>
        <fullName evidence="1">Uncharacterized protein</fullName>
    </submittedName>
</protein>
<accession>A0ACC3BM07</accession>
<name>A0ACC3BM07_PYRYE</name>